<dbReference type="PANTHER" id="PTHR43630:SF1">
    <property type="entry name" value="POLY-BETA-1,6-N-ACETYL-D-GLUCOSAMINE SYNTHASE"/>
    <property type="match status" value="1"/>
</dbReference>
<feature type="domain" description="Glycosyltransferase 2-like" evidence="4">
    <location>
        <begin position="195"/>
        <end position="391"/>
    </location>
</feature>
<dbReference type="AlphaFoldDB" id="A0A4R7PCY3"/>
<comment type="similarity">
    <text evidence="1">Belongs to the glycosyltransferase 2 family.</text>
</comment>
<organism evidence="5 6">
    <name type="scientific">Panacagrimonas perspica</name>
    <dbReference type="NCBI Taxonomy" id="381431"/>
    <lineage>
        <taxon>Bacteria</taxon>
        <taxon>Pseudomonadati</taxon>
        <taxon>Pseudomonadota</taxon>
        <taxon>Gammaproteobacteria</taxon>
        <taxon>Nevskiales</taxon>
        <taxon>Nevskiaceae</taxon>
        <taxon>Panacagrimonas</taxon>
    </lineage>
</organism>
<reference evidence="5 6" key="1">
    <citation type="submission" date="2019-03" db="EMBL/GenBank/DDBJ databases">
        <title>Genomic Encyclopedia of Type Strains, Phase IV (KMG-IV): sequencing the most valuable type-strain genomes for metagenomic binning, comparative biology and taxonomic classification.</title>
        <authorList>
            <person name="Goeker M."/>
        </authorList>
    </citation>
    <scope>NUCLEOTIDE SEQUENCE [LARGE SCALE GENOMIC DNA]</scope>
    <source>
        <strain evidence="5 6">DSM 26377</strain>
    </source>
</reference>
<evidence type="ECO:0000313" key="6">
    <source>
        <dbReference type="Proteomes" id="UP000295341"/>
    </source>
</evidence>
<keyword evidence="6" id="KW-1185">Reference proteome</keyword>
<evidence type="ECO:0000256" key="2">
    <source>
        <dbReference type="ARBA" id="ARBA00022676"/>
    </source>
</evidence>
<evidence type="ECO:0000313" key="5">
    <source>
        <dbReference type="EMBL" id="TDU32005.1"/>
    </source>
</evidence>
<dbReference type="Pfam" id="PF13632">
    <property type="entry name" value="Glyco_trans_2_3"/>
    <property type="match status" value="1"/>
</dbReference>
<comment type="caution">
    <text evidence="5">The sequence shown here is derived from an EMBL/GenBank/DDBJ whole genome shotgun (WGS) entry which is preliminary data.</text>
</comment>
<keyword evidence="2" id="KW-0328">Glycosyltransferase</keyword>
<dbReference type="PANTHER" id="PTHR43630">
    <property type="entry name" value="POLY-BETA-1,6-N-ACETYL-D-GLUCOSAMINE SYNTHASE"/>
    <property type="match status" value="1"/>
</dbReference>
<dbReference type="CDD" id="cd06423">
    <property type="entry name" value="CESA_like"/>
    <property type="match status" value="1"/>
</dbReference>
<sequence length="485" mass="53318">MPLSRPGNAVLSPCPPIPVLPELGLPGRIPVARLFRRHGLFGLVATCWATASLSPLASEELVSWSAGLLYIAYDTWLLGFVGWKTRHLSAEALPVTTNALPLAILVAARNEERVLAACIDTVLDQQGPDDEIWIVDDGSSDGTAALLHDRYAIPPEPAIGVSSSLRHPGLGVLRKPHSGKADSLNRAWPLVGPSVILTLDADTVLHPRALDAIRHAFARNPSLAAACGVLTPHCAPAPLGTVFEGFQRFEYLRAFLARAAWERLDALLLVSGAFAAYRVDVLARIGGYQPRSLVEDYELIHRLQRHRHDHGLDWQVRVIAAAQAHTDAPAGLQAFLRQRQRWFAGFLETQFANGDLVGNPRYGALGRWMLPIKSVDTLQPLFGLTAFVLLVDLLTDWRSATTAVLWVIGAKLLVDFGYHLWALDRYHRWIGQRPGAALWAGSVVATLAEPFCFQLIRHLGALRGWFNFLTGRVEWFPQRRPGAPS</sequence>
<dbReference type="EMBL" id="SOBT01000008">
    <property type="protein sequence ID" value="TDU32005.1"/>
    <property type="molecule type" value="Genomic_DNA"/>
</dbReference>
<name>A0A4R7PCY3_9GAMM</name>
<evidence type="ECO:0000259" key="4">
    <source>
        <dbReference type="Pfam" id="PF13632"/>
    </source>
</evidence>
<proteinExistence type="inferred from homology"/>
<dbReference type="InterPro" id="IPR001173">
    <property type="entry name" value="Glyco_trans_2-like"/>
</dbReference>
<gene>
    <name evidence="5" type="ORF">DFR24_1393</name>
</gene>
<dbReference type="RefSeq" id="WP_162851082.1">
    <property type="nucleotide sequence ID" value="NZ_MWIN01000004.1"/>
</dbReference>
<accession>A0A4R7PCY3</accession>
<dbReference type="SUPFAM" id="SSF53448">
    <property type="entry name" value="Nucleotide-diphospho-sugar transferases"/>
    <property type="match status" value="1"/>
</dbReference>
<keyword evidence="3 5" id="KW-0808">Transferase</keyword>
<dbReference type="Proteomes" id="UP000295341">
    <property type="component" value="Unassembled WGS sequence"/>
</dbReference>
<evidence type="ECO:0000256" key="3">
    <source>
        <dbReference type="ARBA" id="ARBA00022679"/>
    </source>
</evidence>
<dbReference type="Gene3D" id="3.90.550.10">
    <property type="entry name" value="Spore Coat Polysaccharide Biosynthesis Protein SpsA, Chain A"/>
    <property type="match status" value="1"/>
</dbReference>
<protein>
    <submittedName>
        <fullName evidence="5">Cellulose synthase/poly-beta-1,6-N-acetylglucosamine synthase-like glycosyltransferase</fullName>
    </submittedName>
</protein>
<dbReference type="GO" id="GO:0016757">
    <property type="term" value="F:glycosyltransferase activity"/>
    <property type="evidence" value="ECO:0007669"/>
    <property type="project" value="UniProtKB-KW"/>
</dbReference>
<evidence type="ECO:0000256" key="1">
    <source>
        <dbReference type="ARBA" id="ARBA00006739"/>
    </source>
</evidence>
<dbReference type="InterPro" id="IPR029044">
    <property type="entry name" value="Nucleotide-diphossugar_trans"/>
</dbReference>